<dbReference type="GO" id="GO:0004795">
    <property type="term" value="F:threonine synthase activity"/>
    <property type="evidence" value="ECO:0007669"/>
    <property type="project" value="UniProtKB-UniRule"/>
</dbReference>
<dbReference type="GO" id="GO:0005737">
    <property type="term" value="C:cytoplasm"/>
    <property type="evidence" value="ECO:0007669"/>
    <property type="project" value="TreeGrafter"/>
</dbReference>
<accession>A0A9D2EZB1</accession>
<dbReference type="AlphaFoldDB" id="A0A9D2EZB1"/>
<evidence type="ECO:0000256" key="3">
    <source>
        <dbReference type="ARBA" id="ARBA00004979"/>
    </source>
</evidence>
<dbReference type="Pfam" id="PF00291">
    <property type="entry name" value="PALP"/>
    <property type="match status" value="1"/>
</dbReference>
<evidence type="ECO:0000256" key="11">
    <source>
        <dbReference type="NCBIfam" id="TIGR00260"/>
    </source>
</evidence>
<evidence type="ECO:0000256" key="1">
    <source>
        <dbReference type="ARBA" id="ARBA00001933"/>
    </source>
</evidence>
<dbReference type="NCBIfam" id="TIGR00260">
    <property type="entry name" value="thrC"/>
    <property type="match status" value="1"/>
</dbReference>
<comment type="similarity">
    <text evidence="4">Belongs to the threonine synthase family.</text>
</comment>
<dbReference type="PANTHER" id="PTHR43515">
    <property type="entry name" value="THREONINE SYNTHASE-LIKE 1"/>
    <property type="match status" value="1"/>
</dbReference>
<comment type="cofactor">
    <cofactor evidence="1 12">
        <name>pyridoxal 5'-phosphate</name>
        <dbReference type="ChEBI" id="CHEBI:597326"/>
    </cofactor>
</comment>
<dbReference type="Pfam" id="PF14821">
    <property type="entry name" value="Thr_synth_N"/>
    <property type="match status" value="1"/>
</dbReference>
<comment type="catalytic activity">
    <reaction evidence="10">
        <text>O-phospho-L-homoserine + H2O = L-threonine + phosphate</text>
        <dbReference type="Rhea" id="RHEA:10840"/>
        <dbReference type="ChEBI" id="CHEBI:15377"/>
        <dbReference type="ChEBI" id="CHEBI:43474"/>
        <dbReference type="ChEBI" id="CHEBI:57590"/>
        <dbReference type="ChEBI" id="CHEBI:57926"/>
        <dbReference type="EC" id="4.2.3.1"/>
    </reaction>
</comment>
<dbReference type="Gene3D" id="3.40.50.1100">
    <property type="match status" value="2"/>
</dbReference>
<evidence type="ECO:0000313" key="16">
    <source>
        <dbReference type="Proteomes" id="UP000824062"/>
    </source>
</evidence>
<evidence type="ECO:0000256" key="8">
    <source>
        <dbReference type="ARBA" id="ARBA00022697"/>
    </source>
</evidence>
<keyword evidence="15" id="KW-0456">Lyase</keyword>
<dbReference type="Gene3D" id="3.90.1380.10">
    <property type="entry name" value="Threonine synthase, N-terminal domain"/>
    <property type="match status" value="1"/>
</dbReference>
<evidence type="ECO:0000256" key="9">
    <source>
        <dbReference type="ARBA" id="ARBA00022898"/>
    </source>
</evidence>
<evidence type="ECO:0000256" key="5">
    <source>
        <dbReference type="ARBA" id="ARBA00013028"/>
    </source>
</evidence>
<comment type="caution">
    <text evidence="15">The sequence shown here is derived from an EMBL/GenBank/DDBJ whole genome shotgun (WGS) entry which is preliminary data.</text>
</comment>
<evidence type="ECO:0000256" key="4">
    <source>
        <dbReference type="ARBA" id="ARBA00005517"/>
    </source>
</evidence>
<feature type="domain" description="Threonine synthase N-terminal" evidence="14">
    <location>
        <begin position="5"/>
        <end position="80"/>
    </location>
</feature>
<keyword evidence="9 12" id="KW-0663">Pyridoxal phosphate</keyword>
<comment type="function">
    <text evidence="2">Catalyzes the gamma-elimination of phosphate from L-phosphohomoserine and the beta-addition of water to produce L-threonine.</text>
</comment>
<dbReference type="InterPro" id="IPR029144">
    <property type="entry name" value="Thr_synth_N"/>
</dbReference>
<dbReference type="CDD" id="cd01560">
    <property type="entry name" value="Thr-synth_2"/>
    <property type="match status" value="1"/>
</dbReference>
<proteinExistence type="inferred from homology"/>
<dbReference type="PANTHER" id="PTHR43515:SF1">
    <property type="entry name" value="THREONINE SYNTHASE-LIKE 1"/>
    <property type="match status" value="1"/>
</dbReference>
<dbReference type="GO" id="GO:0009088">
    <property type="term" value="P:threonine biosynthetic process"/>
    <property type="evidence" value="ECO:0007669"/>
    <property type="project" value="UniProtKB-UniRule"/>
</dbReference>
<evidence type="ECO:0000256" key="7">
    <source>
        <dbReference type="ARBA" id="ARBA00022605"/>
    </source>
</evidence>
<dbReference type="PROSITE" id="PS00165">
    <property type="entry name" value="DEHYDRATASE_SER_THR"/>
    <property type="match status" value="1"/>
</dbReference>
<evidence type="ECO:0000259" key="14">
    <source>
        <dbReference type="Pfam" id="PF14821"/>
    </source>
</evidence>
<dbReference type="GO" id="GO:0030170">
    <property type="term" value="F:pyridoxal phosphate binding"/>
    <property type="evidence" value="ECO:0007669"/>
    <property type="project" value="InterPro"/>
</dbReference>
<sequence length="495" mass="52819">MTSFYHSTRSSADPVTSKQAILAGIAPDGGLYVTDALGGTTLALEGVCDQTFHETARLVLGTLLPDFSAEELASCVEGAYGPQWDAASVCPVTPLGDDWLLELYHGPTCAFKDVALQMLPRLMSAARSGAGDRRVMIVTATSGDTGKAALEGFSGVAGTGVTVFYPEGKVSDVQRLQMVTQDGDNVAVCAVRGTFDDCQGEVKRIFADRALAERLDGRGIVLSSANSINVGRLAPQVTYYFDSYAQLVRAGAAKLGDEVTFCVPTGNFGDVLAGYFARRMGLPVRRLVVASNANDVLTDFLTTGTYDRRREFHKTISPSMDILVSSNLERLLYYASDGDCELVSSLMADLAEKGAYTVPERVMDEIRSVFSCGRASDDETRATIRSTWDELGVLIDPHTAVAKHVLDALPADGSARVCLSTASPYKFSADVLAALGEKVEGMSGFACMDALERLTGTVAPSQLSRLRERAELHDDVCDRAGMGAFVEAACERVLG</sequence>
<gene>
    <name evidence="15" type="ORF">IAA19_04120</name>
</gene>
<dbReference type="EMBL" id="DXBM01000036">
    <property type="protein sequence ID" value="HIZ46187.1"/>
    <property type="molecule type" value="Genomic_DNA"/>
</dbReference>
<dbReference type="InterPro" id="IPR037158">
    <property type="entry name" value="Thr_synth_N_sf"/>
</dbReference>
<evidence type="ECO:0000256" key="2">
    <source>
        <dbReference type="ARBA" id="ARBA00003648"/>
    </source>
</evidence>
<reference evidence="15" key="2">
    <citation type="submission" date="2021-04" db="EMBL/GenBank/DDBJ databases">
        <authorList>
            <person name="Gilroy R."/>
        </authorList>
    </citation>
    <scope>NUCLEOTIDE SEQUENCE</scope>
    <source>
        <strain evidence="15">ChiHjej12B11-14209</strain>
    </source>
</reference>
<dbReference type="EC" id="4.2.3.1" evidence="5 11"/>
<dbReference type="InterPro" id="IPR001926">
    <property type="entry name" value="TrpB-like_PALP"/>
</dbReference>
<evidence type="ECO:0000259" key="13">
    <source>
        <dbReference type="Pfam" id="PF00291"/>
    </source>
</evidence>
<reference evidence="15" key="1">
    <citation type="journal article" date="2021" name="PeerJ">
        <title>Extensive microbial diversity within the chicken gut microbiome revealed by metagenomics and culture.</title>
        <authorList>
            <person name="Gilroy R."/>
            <person name="Ravi A."/>
            <person name="Getino M."/>
            <person name="Pursley I."/>
            <person name="Horton D.L."/>
            <person name="Alikhan N.F."/>
            <person name="Baker D."/>
            <person name="Gharbi K."/>
            <person name="Hall N."/>
            <person name="Watson M."/>
            <person name="Adriaenssens E.M."/>
            <person name="Foster-Nyarko E."/>
            <person name="Jarju S."/>
            <person name="Secka A."/>
            <person name="Antonio M."/>
            <person name="Oren A."/>
            <person name="Chaudhuri R.R."/>
            <person name="La Ragione R."/>
            <person name="Hildebrand F."/>
            <person name="Pallen M.J."/>
        </authorList>
    </citation>
    <scope>NUCLEOTIDE SEQUENCE</scope>
    <source>
        <strain evidence="15">ChiHjej12B11-14209</strain>
    </source>
</reference>
<protein>
    <recommendedName>
        <fullName evidence="6 11">Threonine synthase</fullName>
        <ecNumber evidence="5 11">4.2.3.1</ecNumber>
    </recommendedName>
</protein>
<dbReference type="SUPFAM" id="SSF53686">
    <property type="entry name" value="Tryptophan synthase beta subunit-like PLP-dependent enzymes"/>
    <property type="match status" value="1"/>
</dbReference>
<feature type="domain" description="Tryptophan synthase beta chain-like PALP" evidence="13">
    <location>
        <begin position="103"/>
        <end position="406"/>
    </location>
</feature>
<evidence type="ECO:0000256" key="10">
    <source>
        <dbReference type="ARBA" id="ARBA00049144"/>
    </source>
</evidence>
<dbReference type="Proteomes" id="UP000824062">
    <property type="component" value="Unassembled WGS sequence"/>
</dbReference>
<evidence type="ECO:0000256" key="6">
    <source>
        <dbReference type="ARBA" id="ARBA00018679"/>
    </source>
</evidence>
<name>A0A9D2EZB1_9ACTN</name>
<dbReference type="InterPro" id="IPR004450">
    <property type="entry name" value="Thr_synthase-like"/>
</dbReference>
<comment type="pathway">
    <text evidence="3">Amino-acid biosynthesis; L-threonine biosynthesis; L-threonine from L-aspartate: step 5/5.</text>
</comment>
<evidence type="ECO:0000256" key="12">
    <source>
        <dbReference type="PIRSR" id="PIRSR604450-51"/>
    </source>
</evidence>
<evidence type="ECO:0000313" key="15">
    <source>
        <dbReference type="EMBL" id="HIZ46187.1"/>
    </source>
</evidence>
<feature type="modified residue" description="N6-(pyridoxal phosphate)lysine" evidence="12">
    <location>
        <position position="112"/>
    </location>
</feature>
<dbReference type="InterPro" id="IPR036052">
    <property type="entry name" value="TrpB-like_PALP_sf"/>
</dbReference>
<organism evidence="15 16">
    <name type="scientific">Candidatus Olsenella pullistercoris</name>
    <dbReference type="NCBI Taxonomy" id="2838712"/>
    <lineage>
        <taxon>Bacteria</taxon>
        <taxon>Bacillati</taxon>
        <taxon>Actinomycetota</taxon>
        <taxon>Coriobacteriia</taxon>
        <taxon>Coriobacteriales</taxon>
        <taxon>Atopobiaceae</taxon>
        <taxon>Olsenella</taxon>
    </lineage>
</organism>
<keyword evidence="7" id="KW-0028">Amino-acid biosynthesis</keyword>
<keyword evidence="8" id="KW-0791">Threonine biosynthesis</keyword>
<dbReference type="InterPro" id="IPR000634">
    <property type="entry name" value="Ser/Thr_deHydtase_PyrdxlP-BS"/>
</dbReference>